<dbReference type="OrthoDB" id="157646at2"/>
<dbReference type="EMBL" id="NGKU01000001">
    <property type="protein sequence ID" value="OTN75521.1"/>
    <property type="molecule type" value="Genomic_DNA"/>
</dbReference>
<keyword evidence="3" id="KW-1185">Reference proteome</keyword>
<accession>A0A242A460</accession>
<comment type="caution">
    <text evidence="2">The sequence shown here is derived from an EMBL/GenBank/DDBJ whole genome shotgun (WGS) entry which is preliminary data.</text>
</comment>
<sequence length="457" mass="51713">MNLIFFFIALSFCGIFWFGLRLPSKPHKYVLLENTLAPQHIDDLAVQTIVTSYRRRLIQLIALFSVASLVFLFNLSDSIMFMLFFLHLFSLIGCGQLLLIHYIGKMRQLIVDKAWLLPIDAIRIDTKIIQEKNRKMLPLISFIPAFLLLLLGSYFSFESTDKGLSIVVIGINLLMMLLFIGLWWTIRNLPVRGMSGDSRIDQQINDATKYYWSLTLIILATGLLILTFVPLLSANAHSLWGLLISSVFVLLTIGMIIVPFILLMRLRNKQEQLLGQAKQPRYNGEDVYWRYGVYINPNDTRLFVPDRIGMNIGINLGKRSGQVLSIATLLLLIGALLFAVVPLYQLDFTPDALQGQIIDEQVIFTAPLTAKTTVSVDSIEETTLVDTIPTPIVKKIGTATEDYATGSFTVNGENAHLYVDLQAPKFLRIETKDKIIYYTNKDPKKTIALYQQLVALD</sequence>
<proteinExistence type="predicted"/>
<feature type="transmembrane region" description="Helical" evidence="1">
    <location>
        <begin position="210"/>
        <end position="233"/>
    </location>
</feature>
<protein>
    <recommendedName>
        <fullName evidence="4">Bacterial Pleckstrin homology domain-containing protein</fullName>
    </recommendedName>
</protein>
<feature type="transmembrane region" description="Helical" evidence="1">
    <location>
        <begin position="163"/>
        <end position="189"/>
    </location>
</feature>
<feature type="transmembrane region" description="Helical" evidence="1">
    <location>
        <begin position="6"/>
        <end position="22"/>
    </location>
</feature>
<feature type="transmembrane region" description="Helical" evidence="1">
    <location>
        <begin position="136"/>
        <end position="157"/>
    </location>
</feature>
<organism evidence="2 3">
    <name type="scientific">Candidatus Enterococcus testudinis</name>
    <dbReference type="NCBI Taxonomy" id="1834191"/>
    <lineage>
        <taxon>Bacteria</taxon>
        <taxon>Bacillati</taxon>
        <taxon>Bacillota</taxon>
        <taxon>Bacilli</taxon>
        <taxon>Lactobacillales</taxon>
        <taxon>Enterococcaceae</taxon>
        <taxon>Enterococcus</taxon>
    </lineage>
</organism>
<reference evidence="2 3" key="1">
    <citation type="submission" date="2017-05" db="EMBL/GenBank/DDBJ databases">
        <title>The Genome Sequence of Enterococcus sp. 8G7_MSG3316.</title>
        <authorList>
            <consortium name="The Broad Institute Genomics Platform"/>
            <consortium name="The Broad Institute Genomic Center for Infectious Diseases"/>
            <person name="Earl A."/>
            <person name="Manson A."/>
            <person name="Schwartman J."/>
            <person name="Gilmore M."/>
            <person name="Abouelleil A."/>
            <person name="Cao P."/>
            <person name="Chapman S."/>
            <person name="Cusick C."/>
            <person name="Shea T."/>
            <person name="Young S."/>
            <person name="Neafsey D."/>
            <person name="Nusbaum C."/>
            <person name="Birren B."/>
        </authorList>
    </citation>
    <scope>NUCLEOTIDE SEQUENCE [LARGE SCALE GENOMIC DNA]</scope>
    <source>
        <strain evidence="2 3">8G7_MSG3316</strain>
    </source>
</reference>
<feature type="transmembrane region" description="Helical" evidence="1">
    <location>
        <begin position="57"/>
        <end position="75"/>
    </location>
</feature>
<keyword evidence="1" id="KW-0472">Membrane</keyword>
<evidence type="ECO:0000313" key="3">
    <source>
        <dbReference type="Proteomes" id="UP000195043"/>
    </source>
</evidence>
<evidence type="ECO:0000313" key="2">
    <source>
        <dbReference type="EMBL" id="OTN75521.1"/>
    </source>
</evidence>
<dbReference type="AlphaFoldDB" id="A0A242A460"/>
<feature type="transmembrane region" description="Helical" evidence="1">
    <location>
        <begin position="323"/>
        <end position="344"/>
    </location>
</feature>
<dbReference type="STRING" id="1834191.A5886_000595"/>
<feature type="transmembrane region" description="Helical" evidence="1">
    <location>
        <begin position="239"/>
        <end position="263"/>
    </location>
</feature>
<name>A0A242A460_9ENTE</name>
<evidence type="ECO:0008006" key="4">
    <source>
        <dbReference type="Google" id="ProtNLM"/>
    </source>
</evidence>
<dbReference type="Proteomes" id="UP000195043">
    <property type="component" value="Unassembled WGS sequence"/>
</dbReference>
<dbReference type="RefSeq" id="WP_086273570.1">
    <property type="nucleotide sequence ID" value="NZ_NGKU01000001.1"/>
</dbReference>
<evidence type="ECO:0000256" key="1">
    <source>
        <dbReference type="SAM" id="Phobius"/>
    </source>
</evidence>
<gene>
    <name evidence="2" type="ORF">A5886_000595</name>
</gene>
<keyword evidence="1" id="KW-1133">Transmembrane helix</keyword>
<keyword evidence="1" id="KW-0812">Transmembrane</keyword>
<feature type="transmembrane region" description="Helical" evidence="1">
    <location>
        <begin position="81"/>
        <end position="103"/>
    </location>
</feature>